<evidence type="ECO:0000313" key="8">
    <source>
        <dbReference type="Proteomes" id="UP000070089"/>
    </source>
</evidence>
<evidence type="ECO:0000256" key="4">
    <source>
        <dbReference type="PROSITE-ProRule" id="PRU00175"/>
    </source>
</evidence>
<dbReference type="PANTHER" id="PTHR12183">
    <property type="entry name" value="MITOCHONDRIAL UBIQUITIN LIGASE ACTIVATOR OF NFKB 1"/>
    <property type="match status" value="1"/>
</dbReference>
<comment type="caution">
    <text evidence="7">The sequence shown here is derived from an EMBL/GenBank/DDBJ whole genome shotgun (WGS) entry which is preliminary data.</text>
</comment>
<protein>
    <recommendedName>
        <fullName evidence="6">RING-type domain-containing protein</fullName>
    </recommendedName>
</protein>
<evidence type="ECO:0000256" key="5">
    <source>
        <dbReference type="SAM" id="Coils"/>
    </source>
</evidence>
<dbReference type="InterPro" id="IPR001841">
    <property type="entry name" value="Znf_RING"/>
</dbReference>
<keyword evidence="5" id="KW-0175">Coiled coil</keyword>
<keyword evidence="3" id="KW-0862">Zinc</keyword>
<name>A0A132NWU2_GIAIN</name>
<dbReference type="Proteomes" id="UP000070089">
    <property type="component" value="Unassembled WGS sequence"/>
</dbReference>
<evidence type="ECO:0000256" key="1">
    <source>
        <dbReference type="ARBA" id="ARBA00022723"/>
    </source>
</evidence>
<gene>
    <name evidence="7" type="ORF">QR46_1495</name>
</gene>
<dbReference type="InterPro" id="IPR013083">
    <property type="entry name" value="Znf_RING/FYVE/PHD"/>
</dbReference>
<dbReference type="GO" id="GO:0016567">
    <property type="term" value="P:protein ubiquitination"/>
    <property type="evidence" value="ECO:0007669"/>
    <property type="project" value="TreeGrafter"/>
</dbReference>
<dbReference type="InterPro" id="IPR011022">
    <property type="entry name" value="Arrestin_C-like"/>
</dbReference>
<feature type="domain" description="RING-type" evidence="6">
    <location>
        <begin position="354"/>
        <end position="391"/>
    </location>
</feature>
<dbReference type="InterPro" id="IPR014752">
    <property type="entry name" value="Arrestin-like_C"/>
</dbReference>
<dbReference type="Gene3D" id="3.30.40.10">
    <property type="entry name" value="Zinc/RING finger domain, C3HC4 (zinc finger)"/>
    <property type="match status" value="1"/>
</dbReference>
<sequence length="402" mass="45196">MLPRPVVDILPDRSSYLPGAVICGKIAIMMTGNLQIDRASIVLSQVEKARIRWLGFTTGSEEKVHYLLTQHILRPRSPTHSPIILSKGLVHLPFSLKIPADAPPSLFIDEDNFCNASLSFTIVVQNDITLQWSSSITILPVFVPIARYDTTLEKHNVKLTLTSGQSAFDRHDVVTANWSVDNQSSSKVSELSLSLHKKIIVRCDGGKAKQFSETLIDKPLVSMPVRKGARRFGSIEFDLNQLPPLDYSVPSSSPIVRRIDSKPILTSYLTLDYVLRLLVVYKGHKLKLKIPIYILPLHVTPLPRSPTLVVHQLKTELSMHELQLQQTRELAASQQVEIEQLKEKLKQPGNSEVCCICLENDACIVFIPCGHLCTCRVCDRSLTRRQCPICRTRIESSYTIYK</sequence>
<dbReference type="GO" id="GO:0008270">
    <property type="term" value="F:zinc ion binding"/>
    <property type="evidence" value="ECO:0007669"/>
    <property type="project" value="UniProtKB-KW"/>
</dbReference>
<reference evidence="7 8" key="1">
    <citation type="journal article" date="2015" name="Mol. Biochem. Parasitol.">
        <title>Identification of polymorphic genes for use in assemblage B genotyping assays through comparative genomics of multiple assemblage B Giardia duodenalis isolates.</title>
        <authorList>
            <person name="Wielinga C."/>
            <person name="Thompson R.C."/>
            <person name="Monis P."/>
            <person name="Ryan U."/>
        </authorList>
    </citation>
    <scope>NUCLEOTIDE SEQUENCE [LARGE SCALE GENOMIC DNA]</scope>
    <source>
        <strain evidence="7 8">BAH15c1</strain>
    </source>
</reference>
<evidence type="ECO:0000256" key="3">
    <source>
        <dbReference type="ARBA" id="ARBA00022833"/>
    </source>
</evidence>
<dbReference type="PROSITE" id="PS50089">
    <property type="entry name" value="ZF_RING_2"/>
    <property type="match status" value="1"/>
</dbReference>
<evidence type="ECO:0000313" key="7">
    <source>
        <dbReference type="EMBL" id="KWX14531.1"/>
    </source>
</evidence>
<feature type="coiled-coil region" evidence="5">
    <location>
        <begin position="310"/>
        <end position="344"/>
    </location>
</feature>
<dbReference type="VEuPathDB" id="GiardiaDB:QR46_1495"/>
<dbReference type="PANTHER" id="PTHR12183:SF32">
    <property type="entry name" value="MITOCHONDRIAL E3 UBIQUITIN PROTEIN LIGASE 1"/>
    <property type="match status" value="1"/>
</dbReference>
<dbReference type="Gene3D" id="2.60.40.640">
    <property type="match status" value="2"/>
</dbReference>
<dbReference type="EMBL" id="JXTI01000030">
    <property type="protein sequence ID" value="KWX14531.1"/>
    <property type="molecule type" value="Genomic_DNA"/>
</dbReference>
<dbReference type="Pfam" id="PF13920">
    <property type="entry name" value="zf-C3HC4_3"/>
    <property type="match status" value="1"/>
</dbReference>
<dbReference type="Pfam" id="PF02752">
    <property type="entry name" value="Arrestin_C"/>
    <property type="match status" value="1"/>
</dbReference>
<dbReference type="GO" id="GO:0004842">
    <property type="term" value="F:ubiquitin-protein transferase activity"/>
    <property type="evidence" value="ECO:0007669"/>
    <property type="project" value="TreeGrafter"/>
</dbReference>
<keyword evidence="1" id="KW-0479">Metal-binding</keyword>
<proteinExistence type="predicted"/>
<accession>A0A132NWU2</accession>
<dbReference type="AlphaFoldDB" id="A0A132NWU2"/>
<evidence type="ECO:0000259" key="6">
    <source>
        <dbReference type="PROSITE" id="PS50089"/>
    </source>
</evidence>
<dbReference type="OrthoDB" id="10251804at2759"/>
<keyword evidence="2 4" id="KW-0863">Zinc-finger</keyword>
<evidence type="ECO:0000256" key="2">
    <source>
        <dbReference type="ARBA" id="ARBA00022771"/>
    </source>
</evidence>
<dbReference type="SUPFAM" id="SSF57850">
    <property type="entry name" value="RING/U-box"/>
    <property type="match status" value="1"/>
</dbReference>
<dbReference type="InterPro" id="IPR051652">
    <property type="entry name" value="MDM2_MDM4_MUL1"/>
</dbReference>
<organism evidence="7 8">
    <name type="scientific">Giardia duodenalis assemblage B</name>
    <dbReference type="NCBI Taxonomy" id="1394984"/>
    <lineage>
        <taxon>Eukaryota</taxon>
        <taxon>Metamonada</taxon>
        <taxon>Diplomonadida</taxon>
        <taxon>Hexamitidae</taxon>
        <taxon>Giardiinae</taxon>
        <taxon>Giardia</taxon>
    </lineage>
</organism>